<dbReference type="InParanoid" id="Q8TQB7"/>
<dbReference type="STRING" id="188937.MA_1631"/>
<organism evidence="2 3">
    <name type="scientific">Methanosarcina acetivorans (strain ATCC 35395 / DSM 2834 / JCM 12185 / C2A)</name>
    <dbReference type="NCBI Taxonomy" id="188937"/>
    <lineage>
        <taxon>Archaea</taxon>
        <taxon>Methanobacteriati</taxon>
        <taxon>Methanobacteriota</taxon>
        <taxon>Stenosarchaea group</taxon>
        <taxon>Methanomicrobia</taxon>
        <taxon>Methanosarcinales</taxon>
        <taxon>Methanosarcinaceae</taxon>
        <taxon>Methanosarcina</taxon>
    </lineage>
</organism>
<dbReference type="KEGG" id="mac:MA_1631"/>
<dbReference type="InterPro" id="IPR049939">
    <property type="entry name" value="NifE-like"/>
</dbReference>
<dbReference type="CDD" id="cd01972">
    <property type="entry name" value="Nitrogenase_VnfE_like"/>
    <property type="match status" value="1"/>
</dbReference>
<keyword evidence="3" id="KW-1185">Reference proteome</keyword>
<dbReference type="Proteomes" id="UP000002487">
    <property type="component" value="Chromosome"/>
</dbReference>
<evidence type="ECO:0000259" key="1">
    <source>
        <dbReference type="Pfam" id="PF00148"/>
    </source>
</evidence>
<reference evidence="2 3" key="1">
    <citation type="journal article" date="2002" name="Genome Res.">
        <title>The genome of Methanosarcina acetivorans reveals extensive metabolic and physiological diversity.</title>
        <authorList>
            <person name="Galagan J.E."/>
            <person name="Nusbaum C."/>
            <person name="Roy A."/>
            <person name="Endrizzi M.G."/>
            <person name="Macdonald P."/>
            <person name="FitzHugh W."/>
            <person name="Calvo S."/>
            <person name="Engels R."/>
            <person name="Smirnov S."/>
            <person name="Atnoor D."/>
            <person name="Brown A."/>
            <person name="Allen N."/>
            <person name="Naylor J."/>
            <person name="Stange-Thomann N."/>
            <person name="DeArellano K."/>
            <person name="Johnson R."/>
            <person name="Linton L."/>
            <person name="McEwan P."/>
            <person name="McKernan K."/>
            <person name="Talamas J."/>
            <person name="Tirrell A."/>
            <person name="Ye W."/>
            <person name="Zimmer A."/>
            <person name="Barber R.D."/>
            <person name="Cann I."/>
            <person name="Graham D.E."/>
            <person name="Grahame D.A."/>
            <person name="Guss A."/>
            <person name="Hedderich R."/>
            <person name="Ingram-Smith C."/>
            <person name="Kuettner C.H."/>
            <person name="Krzycki J.A."/>
            <person name="Leigh J.A."/>
            <person name="Li W."/>
            <person name="Liu J."/>
            <person name="Mukhopadhyay B."/>
            <person name="Reeve J.N."/>
            <person name="Smith K."/>
            <person name="Springer T.A."/>
            <person name="Umayam L.A."/>
            <person name="White O."/>
            <person name="White R.H."/>
            <person name="de Macario E.C."/>
            <person name="Ferry J.G."/>
            <person name="Jarrell K.F."/>
            <person name="Jing H."/>
            <person name="Macario A.J.L."/>
            <person name="Paulsen I."/>
            <person name="Pritchett M."/>
            <person name="Sowers K.R."/>
            <person name="Swanson R.V."/>
            <person name="Zinder S.H."/>
            <person name="Lander E."/>
            <person name="Metcalf W.W."/>
            <person name="Birren B."/>
        </authorList>
    </citation>
    <scope>NUCLEOTIDE SEQUENCE [LARGE SCALE GENOMIC DNA]</scope>
    <source>
        <strain evidence="3">ATCC 35395 / DSM 2834 / JCM 12185 / C2A</strain>
    </source>
</reference>
<dbReference type="Pfam" id="PF00148">
    <property type="entry name" value="Oxidored_nitro"/>
    <property type="match status" value="1"/>
</dbReference>
<evidence type="ECO:0000313" key="3">
    <source>
        <dbReference type="Proteomes" id="UP000002487"/>
    </source>
</evidence>
<dbReference type="Gene3D" id="3.40.50.1980">
    <property type="entry name" value="Nitrogenase molybdenum iron protein domain"/>
    <property type="match status" value="1"/>
</dbReference>
<name>Q8TQB7_METAC</name>
<sequence>MRYFMTLENDFIVFHGNLQQLLDKVESGEMIPKLQASHAPMCKFFTSYYVISGIRHVVPLVHGPTGCPLYMSDFVRTRECCEIRGIPLEPTACTALNESHVIYGGEGKLLEAVKEAYAKYHPDLIVILSCCCSGIIGDDVESIAREAEKLIGCRVLALRSEGFGGDFRSGYEDAFKLIMELMEPPKTKMKGTINILGARWGPTPTEFNWDMDEIERLLGEVGIKINAIIAGGCTVEQLRHAREVELNASWCFDWGQKLGDLMQERFGIPYSRTGQPYGPEATKEWILGVAKPLGMEAEALKVIEREMEEVEPEIESLRQALSGKTAIIEISEFPGPIRALSLARMVAEFGSHPVVINVHPYTIKERMPSIKFLLEEGVNPEIILTKGLFRLGSFRSSKETEDELETIVKKYDNAIFFGNSGRFPPCPVVNLTLMNPAFQPQYGFRGIKNISALVRQALENKDLPRSRLFRGMLYGTRTN</sequence>
<dbReference type="PhylomeDB" id="Q8TQB7"/>
<gene>
    <name evidence="2" type="primary">vnfE</name>
    <name evidence="2" type="ordered locus">MA_1631</name>
</gene>
<dbReference type="PANTHER" id="PTHR42956">
    <property type="entry name" value="NITROGENASE IRON-MOLYBDENUM COFACTOR BIOSYNTHESIS PROTEIN NIFE"/>
    <property type="match status" value="1"/>
</dbReference>
<dbReference type="GO" id="GO:0016491">
    <property type="term" value="F:oxidoreductase activity"/>
    <property type="evidence" value="ECO:0007669"/>
    <property type="project" value="InterPro"/>
</dbReference>
<dbReference type="EMBL" id="AE010299">
    <property type="protein sequence ID" value="AAM05041.1"/>
    <property type="molecule type" value="Genomic_DNA"/>
</dbReference>
<protein>
    <submittedName>
        <fullName evidence="2">Nitrogenase associated protein E</fullName>
    </submittedName>
</protein>
<dbReference type="PANTHER" id="PTHR42956:SF1">
    <property type="entry name" value="NITROGENASE IRON-MOLYBDENUM COFACTOR BIOSYNTHESIS PROTEIN NIFE"/>
    <property type="match status" value="1"/>
</dbReference>
<dbReference type="HOGENOM" id="CLU_025876_3_0_2"/>
<dbReference type="AlphaFoldDB" id="Q8TQB7"/>
<evidence type="ECO:0000313" key="2">
    <source>
        <dbReference type="EMBL" id="AAM05041.1"/>
    </source>
</evidence>
<dbReference type="SUPFAM" id="SSF53807">
    <property type="entry name" value="Helical backbone' metal receptor"/>
    <property type="match status" value="1"/>
</dbReference>
<proteinExistence type="predicted"/>
<dbReference type="EnsemblBacteria" id="AAM05041">
    <property type="protein sequence ID" value="AAM05041"/>
    <property type="gene ID" value="MA_1631"/>
</dbReference>
<dbReference type="Gene3D" id="3.40.50.12380">
    <property type="entry name" value="Nitrogenase MoFe cofactor biosynthesis protein NifE, C-terminal"/>
    <property type="match status" value="1"/>
</dbReference>
<accession>Q8TQB7</accession>
<dbReference type="InterPro" id="IPR000510">
    <property type="entry name" value="Nase/OxRdtase_comp1"/>
</dbReference>
<feature type="domain" description="Nitrogenase/oxidoreductase component 1" evidence="1">
    <location>
        <begin position="42"/>
        <end position="392"/>
    </location>
</feature>